<dbReference type="GO" id="GO:0016491">
    <property type="term" value="F:oxidoreductase activity"/>
    <property type="evidence" value="ECO:0007669"/>
    <property type="project" value="UniProtKB-KW"/>
</dbReference>
<protein>
    <recommendedName>
        <fullName evidence="4">Glucose 1-dehydrogenase</fullName>
    </recommendedName>
</protein>
<evidence type="ECO:0000256" key="1">
    <source>
        <dbReference type="ARBA" id="ARBA00006484"/>
    </source>
</evidence>
<evidence type="ECO:0000256" key="2">
    <source>
        <dbReference type="ARBA" id="ARBA00023002"/>
    </source>
</evidence>
<dbReference type="InterPro" id="IPR036291">
    <property type="entry name" value="NAD(P)-bd_dom_sf"/>
</dbReference>
<dbReference type="Gene3D" id="3.40.50.720">
    <property type="entry name" value="NAD(P)-binding Rossmann-like Domain"/>
    <property type="match status" value="1"/>
</dbReference>
<dbReference type="EMBL" id="UINC01006487">
    <property type="protein sequence ID" value="SVA27812.1"/>
    <property type="molecule type" value="Genomic_DNA"/>
</dbReference>
<dbReference type="InterPro" id="IPR002347">
    <property type="entry name" value="SDR_fam"/>
</dbReference>
<dbReference type="PROSITE" id="PS00061">
    <property type="entry name" value="ADH_SHORT"/>
    <property type="match status" value="1"/>
</dbReference>
<keyword evidence="2" id="KW-0560">Oxidoreductase</keyword>
<dbReference type="FunFam" id="3.40.50.720:FF:000084">
    <property type="entry name" value="Short-chain dehydrogenase reductase"/>
    <property type="match status" value="1"/>
</dbReference>
<dbReference type="AlphaFoldDB" id="A0A381UHZ6"/>
<dbReference type="PRINTS" id="PR00081">
    <property type="entry name" value="GDHRDH"/>
</dbReference>
<dbReference type="CDD" id="cd05233">
    <property type="entry name" value="SDR_c"/>
    <property type="match status" value="1"/>
</dbReference>
<dbReference type="PANTHER" id="PTHR43639:SF1">
    <property type="entry name" value="SHORT-CHAIN DEHYDROGENASE_REDUCTASE FAMILY PROTEIN"/>
    <property type="match status" value="1"/>
</dbReference>
<dbReference type="Pfam" id="PF13561">
    <property type="entry name" value="adh_short_C2"/>
    <property type="match status" value="1"/>
</dbReference>
<organism evidence="3">
    <name type="scientific">marine metagenome</name>
    <dbReference type="NCBI Taxonomy" id="408172"/>
    <lineage>
        <taxon>unclassified sequences</taxon>
        <taxon>metagenomes</taxon>
        <taxon>ecological metagenomes</taxon>
    </lineage>
</organism>
<proteinExistence type="inferred from homology"/>
<dbReference type="InterPro" id="IPR020904">
    <property type="entry name" value="Sc_DH/Rdtase_CS"/>
</dbReference>
<evidence type="ECO:0000313" key="3">
    <source>
        <dbReference type="EMBL" id="SVA27812.1"/>
    </source>
</evidence>
<comment type="similarity">
    <text evidence="1">Belongs to the short-chain dehydrogenases/reductases (SDR) family.</text>
</comment>
<dbReference type="SUPFAM" id="SSF51735">
    <property type="entry name" value="NAD(P)-binding Rossmann-fold domains"/>
    <property type="match status" value="1"/>
</dbReference>
<evidence type="ECO:0008006" key="4">
    <source>
        <dbReference type="Google" id="ProtNLM"/>
    </source>
</evidence>
<reference evidence="3" key="1">
    <citation type="submission" date="2018-05" db="EMBL/GenBank/DDBJ databases">
        <authorList>
            <person name="Lanie J.A."/>
            <person name="Ng W.-L."/>
            <person name="Kazmierczak K.M."/>
            <person name="Andrzejewski T.M."/>
            <person name="Davidsen T.M."/>
            <person name="Wayne K.J."/>
            <person name="Tettelin H."/>
            <person name="Glass J.I."/>
            <person name="Rusch D."/>
            <person name="Podicherti R."/>
            <person name="Tsui H.-C.T."/>
            <person name="Winkler M.E."/>
        </authorList>
    </citation>
    <scope>NUCLEOTIDE SEQUENCE</scope>
</reference>
<sequence>MINLKDKLILVTGSGTGVGSGIATTFAKCGADVVVHYNNSEREAEETKEIINSFGRRCKLIKSNLKVVNECRKTVDAAAEFLGGLDALVNNAGITIPKDIKDIDENHFNDIFSLNFRSYFFCAQQAIKHLIKRGEKLSENNKNYYWPGGSIVNISSVHGKLGHPGHSVYASTKGAINSFTKQLSVELISEHIRVNAIAPGTIEVPSYFEKDPSYNREFGNSLVPWGRVGLPEEVGYLAAYLVSDLSEFMTGEIIHIDGGLTSAMNLNTDKNKTP</sequence>
<dbReference type="PRINTS" id="PR00080">
    <property type="entry name" value="SDRFAMILY"/>
</dbReference>
<dbReference type="PANTHER" id="PTHR43639">
    <property type="entry name" value="OXIDOREDUCTASE, SHORT-CHAIN DEHYDROGENASE/REDUCTASE FAMILY (AFU_ORTHOLOGUE AFUA_5G02870)"/>
    <property type="match status" value="1"/>
</dbReference>
<name>A0A381UHZ6_9ZZZZ</name>
<accession>A0A381UHZ6</accession>
<gene>
    <name evidence="3" type="ORF">METZ01_LOCUS80666</name>
</gene>